<dbReference type="InterPro" id="IPR057525">
    <property type="entry name" value="UTP20_C"/>
</dbReference>
<dbReference type="Proteomes" id="UP001438707">
    <property type="component" value="Unassembled WGS sequence"/>
</dbReference>
<evidence type="ECO:0000259" key="2">
    <source>
        <dbReference type="Pfam" id="PF07539"/>
    </source>
</evidence>
<dbReference type="InterPro" id="IPR011430">
    <property type="entry name" value="UTP20_N"/>
</dbReference>
<protein>
    <submittedName>
        <fullName evidence="5">Uncharacterized protein</fullName>
    </submittedName>
</protein>
<evidence type="ECO:0000259" key="3">
    <source>
        <dbReference type="Pfam" id="PF20416"/>
    </source>
</evidence>
<sequence>MGKRRQRAELEQDSDFSRPKKRQKNFTFKKLGQRIAEVHVDVYRSLAAVRAEPLPGSSSFFQEELGKWRERSTAPHFLTAAATVQNLTQTLPQLIHHKGAIMEALMGGLIMEGAESLQPLLGLSAAFARDLQADFVPFFPRLMQRLARLISSGLDRTPETVQLVFECVSKICRDLCHQLSADLPGALKATVGLRYSHASYVRGLAAQSLGLLFRHAGNTAHKRGLLALYAEQAIRPTEERTDGAGLLVAEAAKGANHSLHSQASRLLSLLFAQDLLDPSRFSAGQAGGEGFSQEALGFKAAAIADVAVKALLWHLKPGQAAPLYTLACQACRQKMATATADAAPGMALARHLELLAEMAKWRRGALINNPLELLKLADDLVEPAEEVAGGSQSDPGEAIILSHQKLAFIEALFTLHASRQDDQATNELLEHARRWQASGNFLTAFPRSEVIIFLGTLLDMHGVGHEAIKEWSAPVLSTLCSAVADPGSPSAEADVALPLLQEACTLLLGKGCLTKIAAASDALTSFHRSSSFPLLNAWASTSLAAGLECVQSLHEKAVKATPWDQSPVHKAWAALHLLPYMSSPSEVQRHSKQLLLAANASLEYLQPPAVDWVNPQPSEWDLAAFMATEASRAMHQAASALQPQGPSEVAAILCSLLQWPQSYHAVSFSVELANALTQRDDIPPACWAEVGKAAHGAGDMLWTNLSHPAKPMRRATLQLLAALPEQVLVSLGPVSQPGHAAALSGEGNGRKSEAALIGWQELMQQLLQLEVQPMGLQHGKAAAASVAGFASKLEFGRVTGAQITPLVHFLLGTLHMRYATLWPACSEALAMALQTHPDLAWPPLLNQLQEAQRLHLSAARQPLPSGEEGHRALPERFNQELGAGLASAGGGSTQPSTVFTHLLKALKQTASQVLEAHSKHWMPMFLQYSSARANTLAEVNADAAEEAGAAGTAPGSSEPTKIAQVGGKAWRAGLTEWLQVLGSAHSFRSLATWQTALRAAASHLQSSDNGVQQAALMVLKGAKLSYLTRHADKLMGMADDKSLRRELASFPLASTAPDPIPTEDRPGLVPVLVHLLWPRLRKRSGKQAKKGGAGSGRTAVLHFLAGMEPAELRHLVQLVLQPVSGALRGGSPEDVTTQASHITESEPRLFDEPWWSSHLGREDGSWWLAALEPELTQKVPLRARQGFVNAMSDLLTNLGHQLQMYLPELTALLLSFAHASSCALQAQGSAGDEISASSASEMDSVKDIRNSALRMLAEIWQRFPSACSYSHAWKPFADVAEPLLSRTSIEASSSKPPPLVLCTAALTASPTLASVLDGTGPNGLPRELGHRMVGACIQALALPSCSSQTRSAVLTILESLLDSPLSTLCAALLKPHTDVLAGALQTLIAAAWSKDGAKGKKPAQDRQPGAGRHAGMRGLAVLERVVDGVEDHTDAAQKLTEVLLTPLQHLASSSRPMKGQSQEQVAARCLRTLAALWKRGSAVPPAPANKPSGQDRGGMCAERLAPLSGKLTSAEARAALTGALAALAGLHPDVAAVTPILAGLDAMVATSVDEVDYDRRIDAYGKLHMKFWSLSTPLQATLLLHRCLADLRNSSDLSLRHASAQALARFVDAAKPAHDASAAAEDRTSAAASGTAELQGLPLVLHRVVMPQIKHGSADATLAVRQEHVALMRAIAVSFPSLYPDLAMLTSEDAEVDFFNNIAHLQLHRRSRALLRLAKVMDDQLARPALKTIIDVIIPMVQQMIAEGEAAGGGEGKQGDRDRMTGVVDSAMDALKAVASSMPWSQYRQLLSSFLRNLRFMASESKASIRAVCTIIDAFHFPLPPKADAQEDNATSISMAAGDAAKAEGSLDAAVLAAAQDVQKVLMKQVLPALMQQLVKEGEVVRAPVALALVKLVRLLPERAERNYLPAILQQVANVLKLRLQRIRDDARRVLAAIALELGPTYLPQIATALSSALPPKGYTAQILGYTFNTLLTAACQRAGPGSLDPIIGPALGLMEADIFGAAGEARDAGVYSGQYREAKKNRAFDTYLLLARHITFRTHVASLLAPVRARLAEGPGPRARKQLENLLQHAVRGIAANPTATLEDLLVFVHGTLQHGLAQEARSVEVSQAAASLDDPDGEQNATAGAGRPRVVEEPLMMDMALQLLLGVLKKGLSHGPHAPADSQALLGPLLPLLTAALQSRHAPCTSLALRCLASLSAPPLPGLAASADAIGEGAAAILKKAGSAEAPIAQEGLRLMAALLRGCPDYQPPQGDLRFLLTWAFGDLAAAAHRATPFAFLKAILGRRLVVPEVYDLMGRVEDVLVSAQSIPVRQACASAMMQFLLDYPLGPKRLSHHLHHLLANLAYEHEEGRLAALEMLQTIIFKFPEPVLAEWTEVFFLPLVTRLVNDGAPSCRSKAGEVVRVLMEKVSVEGRDKLAGFCLRWLDGKDSRLRCAAAQAMKIQMDVEKAKAGRRVGQMLSGLLPLLLKPAQVTEAAPAAAAAELEAEAAAPLVAAGWQEVYHSLLLVERMAQHTPRQVAWGSGQEAQTLWHAVQGLLEYPHVWVRKASARLLGLVLASPSIGPGLLESQEGQVGLLARSCFLQLEADSADEALLNQALKCIVFLTLPLYEQDAARNLIPSDQPQPTSAAQSGSRMAGPMSADGGERRPANGHEPSNAEQAHAQYDERMVGDSDAELDTSDAAANGAANGAQQDLDTGDGDGAEGKGYWQLEGQRREDLVQGSFTLAGLVRRMSSLACDRSYPRQAHRMAALRFIAAFASRVGGDRTQPFLPPLLRPLFLITEGASPVPEEVMALGQEVLAHLYEVIGSDAVLKAFNAARRDVLDRRQARRTRQAVQVMVDPEAASKRKLKKASRQAAGRKRKLEDFRRQRSTGVGLKNKKSGHAQRRRAS</sequence>
<feature type="domain" description="U3 small nucleolar RNA-associated protein 20" evidence="3">
    <location>
        <begin position="1881"/>
        <end position="2097"/>
    </location>
</feature>
<gene>
    <name evidence="5" type="ORF">WJX74_009992</name>
</gene>
<organism evidence="5 6">
    <name type="scientific">Apatococcus lobatus</name>
    <dbReference type="NCBI Taxonomy" id="904363"/>
    <lineage>
        <taxon>Eukaryota</taxon>
        <taxon>Viridiplantae</taxon>
        <taxon>Chlorophyta</taxon>
        <taxon>core chlorophytes</taxon>
        <taxon>Trebouxiophyceae</taxon>
        <taxon>Chlorellales</taxon>
        <taxon>Chlorellaceae</taxon>
        <taxon>Apatococcus</taxon>
    </lineage>
</organism>
<feature type="compositionally biased region" description="Polar residues" evidence="1">
    <location>
        <begin position="2623"/>
        <end position="2637"/>
    </location>
</feature>
<feature type="region of interest" description="Disordered" evidence="1">
    <location>
        <begin position="2845"/>
        <end position="2894"/>
    </location>
</feature>
<comment type="caution">
    <text evidence="5">The sequence shown here is derived from an EMBL/GenBank/DDBJ whole genome shotgun (WGS) entry which is preliminary data.</text>
</comment>
<feature type="domain" description="U3 small nucleolar RNA-associated protein 20 N-terminal" evidence="2">
    <location>
        <begin position="969"/>
        <end position="1657"/>
    </location>
</feature>
<dbReference type="GO" id="GO:0032040">
    <property type="term" value="C:small-subunit processome"/>
    <property type="evidence" value="ECO:0007669"/>
    <property type="project" value="TreeGrafter"/>
</dbReference>
<dbReference type="GO" id="GO:0030686">
    <property type="term" value="C:90S preribosome"/>
    <property type="evidence" value="ECO:0007669"/>
    <property type="project" value="TreeGrafter"/>
</dbReference>
<feature type="region of interest" description="Disordered" evidence="1">
    <location>
        <begin position="2690"/>
        <end position="2710"/>
    </location>
</feature>
<dbReference type="Gene3D" id="1.25.10.10">
    <property type="entry name" value="Leucine-rich Repeat Variant"/>
    <property type="match status" value="2"/>
</dbReference>
<accession>A0AAW1SCP5</accession>
<dbReference type="EMBL" id="JALJOS010000002">
    <property type="protein sequence ID" value="KAK9843294.1"/>
    <property type="molecule type" value="Genomic_DNA"/>
</dbReference>
<evidence type="ECO:0000259" key="4">
    <source>
        <dbReference type="Pfam" id="PF23099"/>
    </source>
</evidence>
<dbReference type="PANTHER" id="PTHR17695:SF11">
    <property type="entry name" value="SMALL SUBUNIT PROCESSOME COMPONENT 20 HOMOLOG"/>
    <property type="match status" value="1"/>
</dbReference>
<reference evidence="5 6" key="1">
    <citation type="journal article" date="2024" name="Nat. Commun.">
        <title>Phylogenomics reveals the evolutionary origins of lichenization in chlorophyte algae.</title>
        <authorList>
            <person name="Puginier C."/>
            <person name="Libourel C."/>
            <person name="Otte J."/>
            <person name="Skaloud P."/>
            <person name="Haon M."/>
            <person name="Grisel S."/>
            <person name="Petersen M."/>
            <person name="Berrin J.G."/>
            <person name="Delaux P.M."/>
            <person name="Dal Grande F."/>
            <person name="Keller J."/>
        </authorList>
    </citation>
    <scope>NUCLEOTIDE SEQUENCE [LARGE SCALE GENOMIC DNA]</scope>
    <source>
        <strain evidence="5 6">SAG 2145</strain>
    </source>
</reference>
<dbReference type="Pfam" id="PF23099">
    <property type="entry name" value="UTP20_C"/>
    <property type="match status" value="1"/>
</dbReference>
<proteinExistence type="predicted"/>
<feature type="region of interest" description="Disordered" evidence="1">
    <location>
        <begin position="2113"/>
        <end position="2135"/>
    </location>
</feature>
<dbReference type="InterPro" id="IPR011989">
    <property type="entry name" value="ARM-like"/>
</dbReference>
<name>A0AAW1SCP5_9CHLO</name>
<feature type="region of interest" description="Disordered" evidence="1">
    <location>
        <begin position="1"/>
        <end position="22"/>
    </location>
</feature>
<dbReference type="SUPFAM" id="SSF48371">
    <property type="entry name" value="ARM repeat"/>
    <property type="match status" value="2"/>
</dbReference>
<feature type="region of interest" description="Disordered" evidence="1">
    <location>
        <begin position="1395"/>
        <end position="1414"/>
    </location>
</feature>
<feature type="region of interest" description="Disordered" evidence="1">
    <location>
        <begin position="2620"/>
        <end position="2665"/>
    </location>
</feature>
<dbReference type="Pfam" id="PF20416">
    <property type="entry name" value="UTP20"/>
    <property type="match status" value="1"/>
</dbReference>
<evidence type="ECO:0000313" key="6">
    <source>
        <dbReference type="Proteomes" id="UP001438707"/>
    </source>
</evidence>
<feature type="compositionally biased region" description="Basic residues" evidence="1">
    <location>
        <begin position="2881"/>
        <end position="2894"/>
    </location>
</feature>
<dbReference type="InterPro" id="IPR016024">
    <property type="entry name" value="ARM-type_fold"/>
</dbReference>
<dbReference type="Pfam" id="PF07539">
    <property type="entry name" value="UTP20_N"/>
    <property type="match status" value="1"/>
</dbReference>
<dbReference type="PANTHER" id="PTHR17695">
    <property type="entry name" value="SMALL SUBUNIT PROCESSOME COMPONENT 20 HOMOLOG"/>
    <property type="match status" value="1"/>
</dbReference>
<feature type="compositionally biased region" description="Basic residues" evidence="1">
    <location>
        <begin position="2850"/>
        <end position="2865"/>
    </location>
</feature>
<feature type="compositionally biased region" description="Basic and acidic residues" evidence="1">
    <location>
        <begin position="7"/>
        <end position="18"/>
    </location>
</feature>
<evidence type="ECO:0000256" key="1">
    <source>
        <dbReference type="SAM" id="MobiDB-lite"/>
    </source>
</evidence>
<evidence type="ECO:0000313" key="5">
    <source>
        <dbReference type="EMBL" id="KAK9843294.1"/>
    </source>
</evidence>
<keyword evidence="6" id="KW-1185">Reference proteome</keyword>
<dbReference type="InterPro" id="IPR046523">
    <property type="entry name" value="UTP20_dom"/>
</dbReference>
<feature type="compositionally biased region" description="Basic and acidic residues" evidence="1">
    <location>
        <begin position="1395"/>
        <end position="1404"/>
    </location>
</feature>
<feature type="domain" description="U3 small nucleolar RNA-associated protein 20 C-terminal" evidence="4">
    <location>
        <begin position="2749"/>
        <end position="2868"/>
    </location>
</feature>
<dbReference type="InterPro" id="IPR052575">
    <property type="entry name" value="SSU_processome_comp_20"/>
</dbReference>